<feature type="transmembrane region" description="Helical" evidence="1">
    <location>
        <begin position="253"/>
        <end position="273"/>
    </location>
</feature>
<gene>
    <name evidence="3" type="ORF">M0G41_00060</name>
</gene>
<dbReference type="EMBL" id="JALNMH010000001">
    <property type="protein sequence ID" value="MCK7592057.1"/>
    <property type="molecule type" value="Genomic_DNA"/>
</dbReference>
<dbReference type="Proteomes" id="UP001431449">
    <property type="component" value="Unassembled WGS sequence"/>
</dbReference>
<evidence type="ECO:0000313" key="3">
    <source>
        <dbReference type="EMBL" id="MCK7592057.1"/>
    </source>
</evidence>
<dbReference type="InterPro" id="IPR007349">
    <property type="entry name" value="DUF418"/>
</dbReference>
<dbReference type="PANTHER" id="PTHR30590">
    <property type="entry name" value="INNER MEMBRANE PROTEIN"/>
    <property type="match status" value="1"/>
</dbReference>
<dbReference type="Pfam" id="PF04235">
    <property type="entry name" value="DUF418"/>
    <property type="match status" value="1"/>
</dbReference>
<feature type="transmembrane region" description="Helical" evidence="1">
    <location>
        <begin position="147"/>
        <end position="170"/>
    </location>
</feature>
<organism evidence="3 4">
    <name type="scientific">Pseudomarimonas salicorniae</name>
    <dbReference type="NCBI Taxonomy" id="2933270"/>
    <lineage>
        <taxon>Bacteria</taxon>
        <taxon>Pseudomonadati</taxon>
        <taxon>Pseudomonadota</taxon>
        <taxon>Gammaproteobacteria</taxon>
        <taxon>Lysobacterales</taxon>
        <taxon>Lysobacteraceae</taxon>
        <taxon>Pseudomarimonas</taxon>
    </lineage>
</organism>
<sequence>MAHESSPAPLTSAERIDSLDLLRGFALLGILLMNIQVFAMPGPAYTNPSNYGDLGGVNLWVWVLTHILADQKFMSLFSMLFGAGVCVFTERAMEKTGHAAALHYRRTFWLLVFGLIHAHLIWYGDILYSYALCGLLLYLFRRLSPRALLIWSAVFLLVPAVYSGFIQWAMPYIPAEAKAGMMQSWAPPAEKIQAEVSGYQGSWIEQQSQRHQSALMLETVVFAIHFFWRAMGMMLLGMALYKLGVLSGRRPPAFYTRMLLIGAILGISLSAWGVHWNFSHGWSLEASMFGGSLFNYFGSIALALAYVGLVIRLYQAQAAVGLQQRLRAVGRMAFSNYIAQSLLCTFVFYGFGLGLFGQVERWQQLLVVLAVWTLQLIWSPIWMRHFLFGPLEWLWRALSYMQRPRMRRV</sequence>
<evidence type="ECO:0000259" key="2">
    <source>
        <dbReference type="Pfam" id="PF04235"/>
    </source>
</evidence>
<dbReference type="RefSeq" id="WP_248203959.1">
    <property type="nucleotide sequence ID" value="NZ_JALNMH010000001.1"/>
</dbReference>
<proteinExistence type="predicted"/>
<feature type="transmembrane region" description="Helical" evidence="1">
    <location>
        <begin position="21"/>
        <end position="39"/>
    </location>
</feature>
<comment type="caution">
    <text evidence="3">The sequence shown here is derived from an EMBL/GenBank/DDBJ whole genome shotgun (WGS) entry which is preliminary data.</text>
</comment>
<feature type="transmembrane region" description="Helical" evidence="1">
    <location>
        <begin position="334"/>
        <end position="356"/>
    </location>
</feature>
<feature type="transmembrane region" description="Helical" evidence="1">
    <location>
        <begin position="362"/>
        <end position="383"/>
    </location>
</feature>
<evidence type="ECO:0000313" key="4">
    <source>
        <dbReference type="Proteomes" id="UP001431449"/>
    </source>
</evidence>
<name>A0ABT0GBX8_9GAMM</name>
<feature type="transmembrane region" description="Helical" evidence="1">
    <location>
        <begin position="293"/>
        <end position="314"/>
    </location>
</feature>
<accession>A0ABT0GBX8</accession>
<feature type="transmembrane region" description="Helical" evidence="1">
    <location>
        <begin position="220"/>
        <end position="241"/>
    </location>
</feature>
<dbReference type="InterPro" id="IPR052529">
    <property type="entry name" value="Bact_Transport_Assoc"/>
</dbReference>
<dbReference type="PANTHER" id="PTHR30590:SF2">
    <property type="entry name" value="INNER MEMBRANE PROTEIN"/>
    <property type="match status" value="1"/>
</dbReference>
<feature type="transmembrane region" description="Helical" evidence="1">
    <location>
        <begin position="108"/>
        <end position="140"/>
    </location>
</feature>
<keyword evidence="4" id="KW-1185">Reference proteome</keyword>
<feature type="domain" description="DUF418" evidence="2">
    <location>
        <begin position="240"/>
        <end position="401"/>
    </location>
</feature>
<protein>
    <submittedName>
        <fullName evidence="3">DUF418 domain-containing protein</fullName>
    </submittedName>
</protein>
<keyword evidence="1" id="KW-1133">Transmembrane helix</keyword>
<keyword evidence="1" id="KW-0812">Transmembrane</keyword>
<evidence type="ECO:0000256" key="1">
    <source>
        <dbReference type="SAM" id="Phobius"/>
    </source>
</evidence>
<keyword evidence="1" id="KW-0472">Membrane</keyword>
<reference evidence="3" key="1">
    <citation type="submission" date="2022-04" db="EMBL/GenBank/DDBJ databases">
        <title>Lysobacter sp. CAU 1642 isolated from sea sand.</title>
        <authorList>
            <person name="Kim W."/>
        </authorList>
    </citation>
    <scope>NUCLEOTIDE SEQUENCE</scope>
    <source>
        <strain evidence="3">CAU 1642</strain>
    </source>
</reference>